<reference evidence="4 5" key="1">
    <citation type="submission" date="2018-07" db="EMBL/GenBank/DDBJ databases">
        <title>Genome sequencing of Runella.</title>
        <authorList>
            <person name="Baek M.-G."/>
            <person name="Yi H."/>
        </authorList>
    </citation>
    <scope>NUCLEOTIDE SEQUENCE [LARGE SCALE GENOMIC DNA]</scope>
    <source>
        <strain evidence="4 5">HYN0085</strain>
    </source>
</reference>
<dbReference type="SUPFAM" id="SSF52172">
    <property type="entry name" value="CheY-like"/>
    <property type="match status" value="1"/>
</dbReference>
<dbReference type="RefSeq" id="WP_114065449.1">
    <property type="nucleotide sequence ID" value="NZ_CP030850.1"/>
</dbReference>
<gene>
    <name evidence="4" type="ORF">DR864_02420</name>
</gene>
<dbReference type="GO" id="GO:0000156">
    <property type="term" value="F:phosphorelay response regulator activity"/>
    <property type="evidence" value="ECO:0007669"/>
    <property type="project" value="InterPro"/>
</dbReference>
<evidence type="ECO:0000313" key="4">
    <source>
        <dbReference type="EMBL" id="AXE16662.1"/>
    </source>
</evidence>
<sequence>MNTALPDQREVYRAVIVEDEDRSRKLLEVMLGKYCPQIEIVGLADTLETAVATISSLQPDVVFLDIELPDGSGFKVLDRLPHLSFSVIFVTAYEHYALKALKRSALDYLLKPLDIDDLVAAVKKLPPLGTVTKHLEGQNMILNSYINGAPRDQYIMALPTVDGLIFIHDEEVISCRSDSNYTHLTLTNNRKFLVSRTLNDIEEMLSEDLFCRVHHSHIVNLKHIRRYFKGKGGYLEMSDGSTVEVSFRKKHDFLARFA</sequence>
<dbReference type="GO" id="GO:0003677">
    <property type="term" value="F:DNA binding"/>
    <property type="evidence" value="ECO:0007669"/>
    <property type="project" value="UniProtKB-KW"/>
</dbReference>
<dbReference type="SMART" id="SM00448">
    <property type="entry name" value="REC"/>
    <property type="match status" value="1"/>
</dbReference>
<dbReference type="OrthoDB" id="1646880at2"/>
<evidence type="ECO:0000259" key="3">
    <source>
        <dbReference type="PROSITE" id="PS50930"/>
    </source>
</evidence>
<dbReference type="Gene3D" id="3.40.50.2300">
    <property type="match status" value="1"/>
</dbReference>
<name>A0A344TDE1_9BACT</name>
<dbReference type="Pfam" id="PF04397">
    <property type="entry name" value="LytTR"/>
    <property type="match status" value="1"/>
</dbReference>
<dbReference type="PANTHER" id="PTHR37299:SF1">
    <property type="entry name" value="STAGE 0 SPORULATION PROTEIN A HOMOLOG"/>
    <property type="match status" value="1"/>
</dbReference>
<dbReference type="KEGG" id="run:DR864_02420"/>
<dbReference type="EMBL" id="CP030850">
    <property type="protein sequence ID" value="AXE16662.1"/>
    <property type="molecule type" value="Genomic_DNA"/>
</dbReference>
<evidence type="ECO:0000313" key="5">
    <source>
        <dbReference type="Proteomes" id="UP000251993"/>
    </source>
</evidence>
<keyword evidence="1" id="KW-0597">Phosphoprotein</keyword>
<feature type="domain" description="HTH LytTR-type" evidence="3">
    <location>
        <begin position="171"/>
        <end position="258"/>
    </location>
</feature>
<dbReference type="InterPro" id="IPR046947">
    <property type="entry name" value="LytR-like"/>
</dbReference>
<accession>A0A344TDE1</accession>
<feature type="domain" description="Response regulatory" evidence="2">
    <location>
        <begin position="13"/>
        <end position="126"/>
    </location>
</feature>
<protein>
    <submittedName>
        <fullName evidence="4">DNA-binding response regulator</fullName>
    </submittedName>
</protein>
<dbReference type="InterPro" id="IPR007492">
    <property type="entry name" value="LytTR_DNA-bd_dom"/>
</dbReference>
<dbReference type="Gene3D" id="2.40.50.1020">
    <property type="entry name" value="LytTr DNA-binding domain"/>
    <property type="match status" value="1"/>
</dbReference>
<dbReference type="SMART" id="SM00850">
    <property type="entry name" value="LytTR"/>
    <property type="match status" value="1"/>
</dbReference>
<proteinExistence type="predicted"/>
<dbReference type="PROSITE" id="PS50930">
    <property type="entry name" value="HTH_LYTTR"/>
    <property type="match status" value="1"/>
</dbReference>
<dbReference type="PROSITE" id="PS50110">
    <property type="entry name" value="RESPONSE_REGULATORY"/>
    <property type="match status" value="1"/>
</dbReference>
<keyword evidence="4" id="KW-0238">DNA-binding</keyword>
<evidence type="ECO:0000259" key="2">
    <source>
        <dbReference type="PROSITE" id="PS50110"/>
    </source>
</evidence>
<evidence type="ECO:0000256" key="1">
    <source>
        <dbReference type="PROSITE-ProRule" id="PRU00169"/>
    </source>
</evidence>
<dbReference type="Proteomes" id="UP000251993">
    <property type="component" value="Chromosome"/>
</dbReference>
<feature type="modified residue" description="4-aspartylphosphate" evidence="1">
    <location>
        <position position="65"/>
    </location>
</feature>
<dbReference type="PANTHER" id="PTHR37299">
    <property type="entry name" value="TRANSCRIPTIONAL REGULATOR-RELATED"/>
    <property type="match status" value="1"/>
</dbReference>
<organism evidence="4 5">
    <name type="scientific">Runella rosea</name>
    <dbReference type="NCBI Taxonomy" id="2259595"/>
    <lineage>
        <taxon>Bacteria</taxon>
        <taxon>Pseudomonadati</taxon>
        <taxon>Bacteroidota</taxon>
        <taxon>Cytophagia</taxon>
        <taxon>Cytophagales</taxon>
        <taxon>Spirosomataceae</taxon>
        <taxon>Runella</taxon>
    </lineage>
</organism>
<dbReference type="InterPro" id="IPR001789">
    <property type="entry name" value="Sig_transdc_resp-reg_receiver"/>
</dbReference>
<dbReference type="InterPro" id="IPR011006">
    <property type="entry name" value="CheY-like_superfamily"/>
</dbReference>
<keyword evidence="5" id="KW-1185">Reference proteome</keyword>
<dbReference type="AlphaFoldDB" id="A0A344TDE1"/>
<dbReference type="Pfam" id="PF00072">
    <property type="entry name" value="Response_reg"/>
    <property type="match status" value="1"/>
</dbReference>